<dbReference type="Gene3D" id="3.40.50.150">
    <property type="entry name" value="Vaccinia Virus protein VP39"/>
    <property type="match status" value="1"/>
</dbReference>
<dbReference type="SUPFAM" id="SSF53335">
    <property type="entry name" value="S-adenosyl-L-methionine-dependent methyltransferases"/>
    <property type="match status" value="1"/>
</dbReference>
<keyword evidence="1" id="KW-0812">Transmembrane</keyword>
<dbReference type="EMBL" id="CP016617">
    <property type="protein sequence ID" value="ANY82122.1"/>
    <property type="molecule type" value="Genomic_DNA"/>
</dbReference>
<keyword evidence="2" id="KW-0614">Plasmid</keyword>
<dbReference type="RefSeq" id="WP_099513275.1">
    <property type="nucleotide sequence ID" value="NZ_CP016617.1"/>
</dbReference>
<evidence type="ECO:0008006" key="3">
    <source>
        <dbReference type="Google" id="ProtNLM"/>
    </source>
</evidence>
<feature type="transmembrane region" description="Helical" evidence="1">
    <location>
        <begin position="205"/>
        <end position="223"/>
    </location>
</feature>
<reference evidence="2" key="1">
    <citation type="submission" date="2016-07" db="EMBL/GenBank/DDBJ databases">
        <title>Microvirga ossetica sp. nov. a new species of rhizobia isolated from root nodules of the legume species Vicia alpestris Steven originated from North Ossetia region in the Caucasus.</title>
        <authorList>
            <person name="Safronova V.I."/>
            <person name="Kuznetsova I.G."/>
            <person name="Sazanova A.L."/>
            <person name="Belimov A."/>
            <person name="Andronov E."/>
            <person name="Osledkin Y.S."/>
            <person name="Onishchuk O.P."/>
            <person name="Kurchak O.N."/>
            <person name="Shaposhnikov A.I."/>
            <person name="Willems A."/>
            <person name="Tikhonovich I.A."/>
        </authorList>
    </citation>
    <scope>NUCLEOTIDE SEQUENCE [LARGE SCALE GENOMIC DNA]</scope>
    <source>
        <strain evidence="2">V5/3M</strain>
        <plasmid evidence="2">unnamed1</plasmid>
    </source>
</reference>
<protein>
    <recommendedName>
        <fullName evidence="3">Spermidine synthase</fullName>
    </recommendedName>
</protein>
<keyword evidence="1" id="KW-0472">Membrane</keyword>
<accession>A0A1B2EQL3</accession>
<dbReference type="OrthoDB" id="7282445at2"/>
<dbReference type="InterPro" id="IPR029063">
    <property type="entry name" value="SAM-dependent_MTases_sf"/>
</dbReference>
<feature type="transmembrane region" description="Helical" evidence="1">
    <location>
        <begin position="618"/>
        <end position="641"/>
    </location>
</feature>
<feature type="transmembrane region" description="Helical" evidence="1">
    <location>
        <begin position="73"/>
        <end position="96"/>
    </location>
</feature>
<dbReference type="AlphaFoldDB" id="A0A1B2EQL3"/>
<geneLocation type="plasmid" evidence="2">
    <name>unnamed1</name>
</geneLocation>
<evidence type="ECO:0000256" key="1">
    <source>
        <dbReference type="SAM" id="Phobius"/>
    </source>
</evidence>
<feature type="transmembrane region" description="Helical" evidence="1">
    <location>
        <begin position="39"/>
        <end position="61"/>
    </location>
</feature>
<feature type="transmembrane region" description="Helical" evidence="1">
    <location>
        <begin position="653"/>
        <end position="673"/>
    </location>
</feature>
<evidence type="ECO:0000313" key="2">
    <source>
        <dbReference type="EMBL" id="ANY82122.1"/>
    </source>
</evidence>
<feature type="transmembrane region" description="Helical" evidence="1">
    <location>
        <begin position="108"/>
        <end position="132"/>
    </location>
</feature>
<feature type="transmembrane region" description="Helical" evidence="1">
    <location>
        <begin position="7"/>
        <end position="27"/>
    </location>
</feature>
<feature type="transmembrane region" description="Helical" evidence="1">
    <location>
        <begin position="139"/>
        <end position="163"/>
    </location>
</feature>
<feature type="transmembrane region" description="Helical" evidence="1">
    <location>
        <begin position="583"/>
        <end position="606"/>
    </location>
</feature>
<proteinExistence type="predicted"/>
<gene>
    <name evidence="2" type="ORF">BB934_27565</name>
</gene>
<feature type="transmembrane region" description="Helical" evidence="1">
    <location>
        <begin position="715"/>
        <end position="735"/>
    </location>
</feature>
<organism evidence="2">
    <name type="scientific">Microvirga ossetica</name>
    <dbReference type="NCBI Taxonomy" id="1882682"/>
    <lineage>
        <taxon>Bacteria</taxon>
        <taxon>Pseudomonadati</taxon>
        <taxon>Pseudomonadota</taxon>
        <taxon>Alphaproteobacteria</taxon>
        <taxon>Hyphomicrobiales</taxon>
        <taxon>Methylobacteriaceae</taxon>
        <taxon>Microvirga</taxon>
    </lineage>
</organism>
<keyword evidence="1" id="KW-1133">Transmembrane helix</keyword>
<name>A0A1B2EQL3_9HYPH</name>
<feature type="transmembrane region" description="Helical" evidence="1">
    <location>
        <begin position="685"/>
        <end position="703"/>
    </location>
</feature>
<dbReference type="KEGG" id="moc:BB934_27565"/>
<feature type="transmembrane region" description="Helical" evidence="1">
    <location>
        <begin position="756"/>
        <end position="779"/>
    </location>
</feature>
<dbReference type="CDD" id="cd02440">
    <property type="entry name" value="AdoMet_MTases"/>
    <property type="match status" value="1"/>
</dbReference>
<sequence>MQKIAQRLSFYTGLGLITAATLMLQIVETRIISVTSWYHLAFFVISVAMFGLTAGAVWVYLRPERYRPGQLSYHLSTASLSFALATILALLVQLTIVTSLPASVMSLVVWTEFAVALSLPFFFSGIVVSLALTRSPFPVGVVYGIDLLGAALGCLGALGLLNLVSGPSAVLWIAVLIAAGGQFFARADLGDVPLGRSVAGWLFRYRGPVLAGLAILAFANSLIEGVRPTVVKDQIEHPATIAYEKWNSFSRITVGQPERTRPALWGPSPRFVADPIEQRWMNIDGGAGTAVYRFSGDLNELAFLRYDVTNLAYAVPGLQTGAVIGVGGGRDLLSARVFGVSEVVGVEINPIFIDLLTRRFANDTAIGRQPGLSFEVDEARSWFARAERSFDVIQMSLIDTWAATGAGAFTLSENGLYTVEAWRIFLERLTPSGVFTVSRWYAPGEVNETGRMVSLAVATLQSLGATDPKRHLFMAASDNVATLVMSRSPLSAQALAALRQAAHTYAFSVLLSPQAPAASPLLERIVAAPDRSALARATEASYLDLSPPTDARPFFFNQLRLGRLLDQDVFTLASRVGVYGGNLSATLTLAMLILISAILVAATIIVPLRSMVSSRPSGLIGAGTFYFGLIGIGFMMVEIGLLQRISVFLGHPVYALSVVLFSLILSTGIGSLVSERAPLDSSARLVSWSALTSLYLLLLPFWLPDILLRLESAGLLLRAGLAVLVLSPAGFLMGFGFPTGMRLVSAIDKKPTPWFWGINGAAGVLAASVAVLTSIEFGIDTTLRIGAICYLLLPGPALLLARCARAMRESGRSIGDEGPPSTLDLTSVS</sequence>